<name>A0A4V2YYN9_9ACTN</name>
<organism evidence="2 3">
    <name type="scientific">Jiangella asiatica</name>
    <dbReference type="NCBI Taxonomy" id="2530372"/>
    <lineage>
        <taxon>Bacteria</taxon>
        <taxon>Bacillati</taxon>
        <taxon>Actinomycetota</taxon>
        <taxon>Actinomycetes</taxon>
        <taxon>Jiangellales</taxon>
        <taxon>Jiangellaceae</taxon>
        <taxon>Jiangella</taxon>
    </lineage>
</organism>
<sequence length="239" mass="25330">ERQIAHLRALQLRAMAELTGRENYASCRGCGDADAASLRHTHDRVRAAGSEVSAALAWTPGHADTRVALGVELVEDLPATLTALDAGAIDERRAELIAAKTRVLDPPARGRVVEQVLPTAGARTLRQLSRDLDRLVITTDPAAAEERRCRGREQRRVQRPTAYGDADGTSIMCLTGPAEDLAALWTALDAAARAARGGNDPRTLDQLRFDIATGLGWTALTTGHLGGCGGTQEPGADTA</sequence>
<dbReference type="Proteomes" id="UP000294739">
    <property type="component" value="Unassembled WGS sequence"/>
</dbReference>
<dbReference type="Pfam" id="PF02720">
    <property type="entry name" value="DUF222"/>
    <property type="match status" value="1"/>
</dbReference>
<dbReference type="InterPro" id="IPR003870">
    <property type="entry name" value="DUF222"/>
</dbReference>
<dbReference type="RefSeq" id="WP_131902309.1">
    <property type="nucleotide sequence ID" value="NZ_SMKZ01000123.1"/>
</dbReference>
<reference evidence="2 3" key="1">
    <citation type="submission" date="2019-03" db="EMBL/GenBank/DDBJ databases">
        <title>Draft genome sequences of novel Actinobacteria.</title>
        <authorList>
            <person name="Sahin N."/>
            <person name="Ay H."/>
            <person name="Saygin H."/>
        </authorList>
    </citation>
    <scope>NUCLEOTIDE SEQUENCE [LARGE SCALE GENOMIC DNA]</scope>
    <source>
        <strain evidence="2 3">5K138</strain>
    </source>
</reference>
<gene>
    <name evidence="2" type="ORF">E1269_32000</name>
</gene>
<protein>
    <submittedName>
        <fullName evidence="2">DUF222 domain-containing protein</fullName>
    </submittedName>
</protein>
<evidence type="ECO:0000313" key="2">
    <source>
        <dbReference type="EMBL" id="TDD93927.1"/>
    </source>
</evidence>
<proteinExistence type="predicted"/>
<feature type="non-terminal residue" evidence="2">
    <location>
        <position position="239"/>
    </location>
</feature>
<feature type="domain" description="DUF222" evidence="1">
    <location>
        <begin position="42"/>
        <end position="223"/>
    </location>
</feature>
<comment type="caution">
    <text evidence="2">The sequence shown here is derived from an EMBL/GenBank/DDBJ whole genome shotgun (WGS) entry which is preliminary data.</text>
</comment>
<dbReference type="EMBL" id="SMKZ01000123">
    <property type="protein sequence ID" value="TDD93927.1"/>
    <property type="molecule type" value="Genomic_DNA"/>
</dbReference>
<evidence type="ECO:0000259" key="1">
    <source>
        <dbReference type="Pfam" id="PF02720"/>
    </source>
</evidence>
<accession>A0A4V2YYN9</accession>
<keyword evidence="3" id="KW-1185">Reference proteome</keyword>
<dbReference type="AlphaFoldDB" id="A0A4V2YYN9"/>
<evidence type="ECO:0000313" key="3">
    <source>
        <dbReference type="Proteomes" id="UP000294739"/>
    </source>
</evidence>
<dbReference type="OrthoDB" id="5140334at2"/>
<dbReference type="InParanoid" id="A0A4V2YYN9"/>
<feature type="non-terminal residue" evidence="2">
    <location>
        <position position="1"/>
    </location>
</feature>